<dbReference type="Pfam" id="PF17852">
    <property type="entry name" value="Dynein_AAA_lid"/>
    <property type="match status" value="1"/>
</dbReference>
<dbReference type="Pfam" id="PF08393">
    <property type="entry name" value="DHC_N2"/>
    <property type="match status" value="1"/>
</dbReference>
<keyword evidence="12" id="KW-0206">Cytoskeleton</keyword>
<feature type="domain" description="AAA+ ATPase" evidence="16">
    <location>
        <begin position="2581"/>
        <end position="2729"/>
    </location>
</feature>
<dbReference type="FunFam" id="3.40.50.300:FF:000049">
    <property type="entry name" value="Dynein, axonemal, heavy chain 5"/>
    <property type="match status" value="1"/>
</dbReference>
<dbReference type="GO" id="GO:0051959">
    <property type="term" value="F:dynein light intermediate chain binding"/>
    <property type="evidence" value="ECO:0007669"/>
    <property type="project" value="InterPro"/>
</dbReference>
<dbReference type="Gene3D" id="1.10.8.1220">
    <property type="match status" value="1"/>
</dbReference>
<sequence>MADEVRPSEKEANKTPSPKPDQDQVSPPLISKKEDGTKQPPQQKQNETRRMSMAAQQQNQRQAAGGKKNVVLSNEAMREMAKQAKANKEERRMQMDARHGFLASKLADAIGIDQGQIEEFMISDDRFDLIEPFFSANGSRKLIFFYQEVMKESHYTRGTDVASMGAGNAGAAGQTVKKVFLTDGLNEGAKGICYYFLRSSTEKAVTTQNITTDVSFGWLDCSNGNVLLGLENMMSRVVIPMLQGQESWGQQLDNNKNQIRDFLENLEKFNSSLNGARMNMQTQIELADTDMADILDAMQKPSDYQTVINNSETMERFEEALAIWAKQMEQVLAESEQMRREADDIGPNAELMYWKARMAKFNTILEQIKSPRCKAVLGVLTASKSKSLKRWRQLDMRITDAANEAKDNVKYLYTLDKFFGPLVKCNPSTMLEHIPGLMNAIRMIYSISQFYNTSERMTSLFVKVTNQMITTCKAYVRDGYTKIWDKPRDVLLRQIDECLVLNDKYQQAFHKTKERLRESPNEKQFEFSENYIFGKFDTFCRRLKKIAHMLDTMEAYSGLGDVKIEGIEAMAVRYKTLVDAAKKKSYDILDHRKTEFDNDYGDFLQQFENLQQQISDFVDSWFEKSLTTEKSLELLTKFENIRGPNLDLKEKYEKILSQYGRDLESVRKLYQRNKSEPFVAWNLPPVTGKIAWARQLYRRIENPMKVFKSKPDLLQSEETKKIIRNYNKMAAVLMEFEMLYHRAWFRAVEAAKSGLGASLLVRQPDTAKLFVNLDNQVIELIEEAKYMKRLNLEMPTSAITISTRAEELKKHYVDLTEMLNEYEKLELEIPPVLQPLMKPYFDRIQTALEPGLTSLSWTSTTIDKYIKEVYEQMDEVQRFAKQACDVLNCRIEQVLEEMSSTALCSLPDIEAVDVHSFQQLTEDTCKEAAADLAKQSMVVEKAVDELLEMLKAPLSPSEISKMIGHDEKDSNDKEPDAYHVFLNTYTTRNTEALVKCTRLSLDSIKRRMHVPSKYLRDEMQIEQKPALLKADIVLAIPNVVMKPSLEEVQSVLQNVVQIIVKMAQGIPQWQHLQLQQRLQQKELEMGAAEQGEDVAKVMPQNIIKPLHKIIADHKDVVKIVIQLNAIVSTFKSDVLELLETWACYGELWEGEIEIKVKEFMESNPIMTEFEGQLRQYNNLEQTIDDLQPSARVGPLLLITDRLKQGLIAECKAWKIAYGKHLNEKCAREMDETVEWFDNVMKRLCRPVKDLDDVRAHMAALAEIRDNEIKIDLTIGPIEEAYALLNKYNLFFNDGNAERVDTLAYGWKKLKAQASVVQSHLLEIQPQFKSNLLGGVEKYIVDVDVFVEDYDKNGPMVQGTPPREASDRLNIFQARFDELWRKFQTYSGGEELFGLPVTEYPELQRIRKELNLLQKLYSLYNAVLETIDGYNEISWVEIEIEKINSDLLDFQNKCRKLPKALRDWQAYEELRKKIDDFNETCPLLEMMANKAMMTRHWDRMANVTNHQFDVESDNFLLKNIMEAPLLDHKEDIEDICISAVKEKDIDAKLKQVISDWSVQNFQFGAFKTRGELLLKGDTTSETVSLMEDSLMILGSLMSNRYNAPFKPQIQDWVHKLTGTTEIIENWLTVQNLWIYLEAVFVGGDIAKQLPQEAKRFSNIDKSWIKIMQKAHENPNVVQCCMGDDTLSQLLPHLLEQLEMCQKSLTGYLEKKRLLFPRFFFVSDPALLEILGQASDSHTIQAHLLSVFDNTRTVTFDDKVYDKILQLNSQEGETVPLDGPIMAQGNVENWLAELLAMSRKSIHSIIRAASISIGDPQFKLIEFENMFPAQVGLLALQMIWTRDSEIALQGARSDKKIMQQTNQKFGDILTCLIDVTTQDLTKIERTKFETLITIHVHQKDIFDDLVKMHIRSPGDFEWLKQSRFYFKEDEDKCLVSITDVDFIYQNEFLGCTERLVITPLTDRCYITLSQALGMSLGGAPAGPAGTGKTETTKDMGRCLGKYVVVFNCSDQMDYRGLGRIYKGLAQSGSWGCFDEFNRIELPVLSVAAQQIAIVLNCKKERKSQFIFTDGDLVDLDPEFGLFLTMNPGYAGRQELPENLKINFRTVAMMVPDRAIIIRVKLASCGFLQNQILSKKFYTLYKLCEEQLSKQVHYDFGLRNILSVLRTLGAFKRANPEDSESTIVMRVLRDMNLSKLVDEDEPLFMSLIDDLFPGMVLDKAGYPETEKAIENQVAQFKLVHHAPWVLKLIQLFETQRVRHGMMTLGPSGAGKTCCIHVLMKAMSECGEPHREMRMNPKAITAPQMFGRLDVSTNDWTDGIFSTLWRRTHKAKKGEHIWLLLDGPVDAIWIENLNSVLDDNKTLTLANGDRIPMAPNCKIVFEVHNIDNASPATVSRNGMVFMSSSIMDWEPILKGWLLHQPPNRQDTILDTFESIYPDLYKFVTQNLNPKMEILECMYTRQALDLLTGLLPGNDESSKDLSKNHLQNLIVFCIMWSLGALLEIDDRKKMQEFFQSHESSLNLPPISGEDTIFEYVPGENGDWEHWEKRVPEYTYPSDSIPDYLTILVPNVDNTRTDFLIHTIAKQGKAVLLIGEQGSAKTVMIQGYCGKYDPEQHMFKSFNFSSASTPYMFQRTVESYVDKRMGTTYGPPAGKKMTVFVDDINMPIINEWGDQVTNEITRQMMEMKGFYNLEKPGEFTTIVDIQMMGAMIHPGGGRNDIPQRLKRQFNIFNCTLPSNASIDKIFKTIGSGYFCKERNFPDEVCQIVEKLVPATRRLWQKVKIKMLPTPAKFHYVFNLRDLSRIWQGMLVTTADVVKTPDIIMSLWKHECYRVIADRFTTFADKDWFELALKQTAEEDCGSNNLKEMQETPYFVDFLRDAPEPTVLMEPPKDSEGKPRPKGEEGDDVDLDAPKIYEPIDSFEQLSEKLKSYQQQYNEMVRGGKMDLVFFEDAMTNLVKISRIIRTPKGHALLVGVGGSGKQSLTRLASFIAGYKIFQITLTRSYNISNLMEDLKYLYRTSGAEGKGITFLFTDNEIKDEGFLEYMNNVLSSGEVSNLFARDEMDEILQELIGVMKREFPRRPPTNENLYDYYMSRVKANLHVALCFSPVGEKFRSRSLKFPGLISGCTMDWFQRWPKDALIAVSNHFLADFSIVCSPTVKQAVVNTMGVFQDMVAEVCTDYFQRFRRQTHVTPKSYLSFINGYKSIYTMKKDEIGELAERMNNGLKKLMEATESVNELSKELAVKEKELAVANKKADEVLQEVTSKAQAAEKVKTQVQKVKDKAQKIVDEIAADKLIAEGKLEAARPALEEAEAALQTIKPSHISTVRKLGKPPHLIMRIMDCVLLLFQRKLEPVSADPERACPKPSWSEALKLMSASNFLNGLLTFPKDTINEETVELLTPYITMEDYNLESAKKVCGDVAGLCSWTTAMAVFFGINKEVLPLKANLAVQEAKLSVATRDLETAQAQLDEKQRELDEVQAMYDAAMAEKQTLLEDAEACRRKMGNATALIEGLSGERIRWTEASKTFEAEIQKLVGDVLLATGFLSYTGPFNQEFRNILLKNWKKELQQNKIPYSDALNIVGMLVHTSVIGEWSLQGLPNDELSIQNGLIVTKAARYPLLIDPQGQGKLWIKNRESANEMQVTSLNHKYFRSHLEDALSLGRPLLIEDVGEELDPALDNILEKNFIKSGSTFKVKVGDKEVDVMNGFRLYITTKLGNPAYTPEISAKTSIIDFTVTMKGLEDQLLGIVILTEKQELEAERTKLLEEVTSNNLKMKELEDNLLYRLTSTQGSLVEDESLIEVLRVTKITSEEVREKLKIAAETETRINSAREEFRPVATRGSILYFLIVEMSLVNVMYQTALRQFLGLFDLSMHKSVKSPVTTKRIQNIIDCLTYETFAYTARGLYEEDKFMFTILMTLKIEMNMKKVKADEFQVFIKGGAALDLNTVEPKPKKWIMDMTWLNLVELSKLPQFTQILSQVARNDKAWKTWFDEDSPEDAPIPDGYGTSLDTFHKLLLVRSWCPDRTVPMAKTYVAEALGKEFAEGVILNMETMWEESNNRNPMICFLSMGSDPTENIERLAKKVGLKCGAISMGQGQEIHARRLISNSMADGHWVLLQNCHLGLDYMDELLDTITSTESVHDRFRCWITTEVHPKFPINLLQSSIKFTAEPPQGVKAGLKRTYGLINQEMLDYSNFPQWKPTLYAVAFLHTTVQERRKFGPIGWNIPYEFNQADFTSTVQFVQNHLDDMDPKKGVSWNTVRYMIGEVQYGGRVTDDYDKRLLNTYAKVWFGENIFSDTFDFYTGYKIPKCKTIDEYRAFIENLPLVDSPETFGLHPNADITYQTNTANEMLATIVNIQPKDAGGGGGETRETVVYRLADDMLEKLPEDYVPHEVKDKLRKMGNLQPLNIFLRQEIDRIQKVLSLVRTTLIDLKLAIDGTIIMSDNLRDALDNMYDARVPNTWRRISWESATLGFWFTDLLDRNAQFRSWLFDGRPQAFWMTGFFNPQGFLTAMRQEITRAHKGWALDSVVLNNDVTKMMKEDVNNSPPEGVYIHGLYIDGAGWDRKHCKLSEPTAKVLYTMLPVVHVFAINTERPKANNLYECPVYKKPRRTDLNYIFPLLLKTPKDADHWILRGVGLLCDTK</sequence>
<dbReference type="Pfam" id="PF08385">
    <property type="entry name" value="DHC_N1"/>
    <property type="match status" value="1"/>
</dbReference>
<dbReference type="PANTHER" id="PTHR46532:SF13">
    <property type="entry name" value="CYTOPLASMIC DYNEIN 1 HEAVY CHAIN 1"/>
    <property type="match status" value="1"/>
</dbReference>
<dbReference type="Pfam" id="PF12775">
    <property type="entry name" value="AAA_7"/>
    <property type="match status" value="1"/>
</dbReference>
<feature type="coiled-coil region" evidence="14">
    <location>
        <begin position="314"/>
        <end position="345"/>
    </location>
</feature>
<dbReference type="InterPro" id="IPR041658">
    <property type="entry name" value="AAA_lid_11"/>
</dbReference>
<dbReference type="GO" id="GO:0007018">
    <property type="term" value="P:microtubule-based movement"/>
    <property type="evidence" value="ECO:0007669"/>
    <property type="project" value="InterPro"/>
</dbReference>
<evidence type="ECO:0000256" key="9">
    <source>
        <dbReference type="ARBA" id="ARBA00023054"/>
    </source>
</evidence>
<dbReference type="Gene3D" id="3.10.490.20">
    <property type="match status" value="1"/>
</dbReference>
<keyword evidence="10" id="KW-0969">Cilium</keyword>
<dbReference type="FunFam" id="1.10.287.2620:FF:000003">
    <property type="entry name" value="Dynein, axonemal, heavy chain 5"/>
    <property type="match status" value="1"/>
</dbReference>
<dbReference type="InterPro" id="IPR004273">
    <property type="entry name" value="Dynein_heavy_D6_P-loop"/>
</dbReference>
<dbReference type="Gene3D" id="6.10.140.1060">
    <property type="match status" value="1"/>
</dbReference>
<evidence type="ECO:0000259" key="16">
    <source>
        <dbReference type="SMART" id="SM00382"/>
    </source>
</evidence>
<dbReference type="InterPro" id="IPR042228">
    <property type="entry name" value="Dynein_linker_3"/>
</dbReference>
<dbReference type="OrthoDB" id="286107at2759"/>
<dbReference type="EMBL" id="CAJFCJ010000002">
    <property type="protein sequence ID" value="CAD5112208.1"/>
    <property type="molecule type" value="Genomic_DNA"/>
</dbReference>
<feature type="region of interest" description="Disordered" evidence="15">
    <location>
        <begin position="1"/>
        <end position="69"/>
    </location>
</feature>
<feature type="compositionally biased region" description="Basic and acidic residues" evidence="15">
    <location>
        <begin position="2884"/>
        <end position="2897"/>
    </location>
</feature>
<keyword evidence="5" id="KW-0677">Repeat</keyword>
<dbReference type="Pfam" id="PF03028">
    <property type="entry name" value="Dynein_heavy"/>
    <property type="match status" value="1"/>
</dbReference>
<comment type="subcellular location">
    <subcellularLocation>
        <location evidence="1">Cytoplasm</location>
        <location evidence="1">Cytoskeleton</location>
        <location evidence="1">Cilium axoneme</location>
    </subcellularLocation>
</comment>
<keyword evidence="7" id="KW-0067">ATP-binding</keyword>
<evidence type="ECO:0000313" key="17">
    <source>
        <dbReference type="EMBL" id="CAD5112208.1"/>
    </source>
</evidence>
<dbReference type="InterPro" id="IPR041589">
    <property type="entry name" value="DNAH3_AAA_lid_1"/>
</dbReference>
<accession>A0A7I8V793</accession>
<comment type="caution">
    <text evidence="17">The sequence shown here is derived from an EMBL/GenBank/DDBJ whole genome shotgun (WGS) entry which is preliminary data.</text>
</comment>
<evidence type="ECO:0000256" key="7">
    <source>
        <dbReference type="ARBA" id="ARBA00022840"/>
    </source>
</evidence>
<dbReference type="FunFam" id="1.10.8.710:FF:000003">
    <property type="entry name" value="Dynein axonemal heavy chain 5"/>
    <property type="match status" value="1"/>
</dbReference>
<dbReference type="InterPro" id="IPR013602">
    <property type="entry name" value="Dynein_heavy_linker"/>
</dbReference>
<name>A0A7I8V793_9ANNE</name>
<dbReference type="Proteomes" id="UP000549394">
    <property type="component" value="Unassembled WGS sequence"/>
</dbReference>
<dbReference type="Gene3D" id="1.20.140.100">
    <property type="entry name" value="Dynein heavy chain, N-terminal domain 2"/>
    <property type="match status" value="1"/>
</dbReference>
<organism evidence="17 18">
    <name type="scientific">Dimorphilus gyrociliatus</name>
    <dbReference type="NCBI Taxonomy" id="2664684"/>
    <lineage>
        <taxon>Eukaryota</taxon>
        <taxon>Metazoa</taxon>
        <taxon>Spiralia</taxon>
        <taxon>Lophotrochozoa</taxon>
        <taxon>Annelida</taxon>
        <taxon>Polychaeta</taxon>
        <taxon>Polychaeta incertae sedis</taxon>
        <taxon>Dinophilidae</taxon>
        <taxon>Dimorphilus</taxon>
    </lineage>
</organism>
<keyword evidence="11" id="KW-0505">Motor protein</keyword>
<evidence type="ECO:0000256" key="14">
    <source>
        <dbReference type="SAM" id="Coils"/>
    </source>
</evidence>
<keyword evidence="3" id="KW-0963">Cytoplasm</keyword>
<dbReference type="Pfam" id="PF12781">
    <property type="entry name" value="AAA_9"/>
    <property type="match status" value="1"/>
</dbReference>
<dbReference type="PANTHER" id="PTHR46532">
    <property type="entry name" value="MALE FERTILITY FACTOR KL5"/>
    <property type="match status" value="1"/>
</dbReference>
<dbReference type="InterPro" id="IPR027417">
    <property type="entry name" value="P-loop_NTPase"/>
</dbReference>
<dbReference type="Gene3D" id="1.10.472.130">
    <property type="match status" value="1"/>
</dbReference>
<dbReference type="Pfam" id="PF12780">
    <property type="entry name" value="AAA_8"/>
    <property type="match status" value="1"/>
</dbReference>
<dbReference type="InterPro" id="IPR041228">
    <property type="entry name" value="Dynein_C"/>
</dbReference>
<keyword evidence="13" id="KW-0966">Cell projection</keyword>
<keyword evidence="18" id="KW-1185">Reference proteome</keyword>
<dbReference type="SMART" id="SM00382">
    <property type="entry name" value="AAA"/>
    <property type="match status" value="3"/>
</dbReference>
<evidence type="ECO:0000256" key="12">
    <source>
        <dbReference type="ARBA" id="ARBA00023212"/>
    </source>
</evidence>
<dbReference type="FunFam" id="3.10.490.20:FF:000003">
    <property type="entry name" value="Dynein heavy chain 5, axonemal"/>
    <property type="match status" value="1"/>
</dbReference>
<dbReference type="FunFam" id="1.20.920.30:FF:000004">
    <property type="entry name" value="Dynein axonemal heavy chain 5"/>
    <property type="match status" value="1"/>
</dbReference>
<dbReference type="Gene3D" id="1.10.287.2620">
    <property type="match status" value="1"/>
</dbReference>
<dbReference type="InterPro" id="IPR042222">
    <property type="entry name" value="Dynein_2_N"/>
</dbReference>
<dbReference type="InterPro" id="IPR026983">
    <property type="entry name" value="DHC"/>
</dbReference>
<evidence type="ECO:0000256" key="11">
    <source>
        <dbReference type="ARBA" id="ARBA00023175"/>
    </source>
</evidence>
<evidence type="ECO:0000256" key="6">
    <source>
        <dbReference type="ARBA" id="ARBA00022741"/>
    </source>
</evidence>
<dbReference type="FunFam" id="1.10.8.720:FF:000004">
    <property type="entry name" value="Dynein heavy chain 5, axonemal"/>
    <property type="match status" value="1"/>
</dbReference>
<feature type="coiled-coil region" evidence="14">
    <location>
        <begin position="3749"/>
        <end position="3776"/>
    </location>
</feature>
<dbReference type="FunFam" id="1.20.920.20:FF:000004">
    <property type="entry name" value="Dynein axonemal heavy chain 5"/>
    <property type="match status" value="1"/>
</dbReference>
<dbReference type="InterPro" id="IPR024743">
    <property type="entry name" value="Dynein_HC_stalk"/>
</dbReference>
<feature type="coiled-coil region" evidence="14">
    <location>
        <begin position="3443"/>
        <end position="3498"/>
    </location>
</feature>
<dbReference type="Gene3D" id="1.20.920.20">
    <property type="match status" value="1"/>
</dbReference>
<dbReference type="Gene3D" id="1.10.8.710">
    <property type="match status" value="1"/>
</dbReference>
<dbReference type="Gene3D" id="1.20.58.1120">
    <property type="match status" value="1"/>
</dbReference>
<proteinExistence type="inferred from homology"/>
<dbReference type="Gene3D" id="1.10.8.720">
    <property type="entry name" value="Region D6 of dynein motor"/>
    <property type="match status" value="1"/>
</dbReference>
<dbReference type="GO" id="GO:0097729">
    <property type="term" value="C:9+2 motile cilium"/>
    <property type="evidence" value="ECO:0007669"/>
    <property type="project" value="UniProtKB-ARBA"/>
</dbReference>
<evidence type="ECO:0000256" key="4">
    <source>
        <dbReference type="ARBA" id="ARBA00022701"/>
    </source>
</evidence>
<dbReference type="Pfam" id="PF12774">
    <property type="entry name" value="AAA_6"/>
    <property type="match status" value="1"/>
</dbReference>
<feature type="domain" description="AAA+ ATPase" evidence="16">
    <location>
        <begin position="1974"/>
        <end position="2111"/>
    </location>
</feature>
<evidence type="ECO:0000256" key="15">
    <source>
        <dbReference type="SAM" id="MobiDB-lite"/>
    </source>
</evidence>
<dbReference type="InterPro" id="IPR041466">
    <property type="entry name" value="Dynein_AAA5_ext"/>
</dbReference>
<dbReference type="GO" id="GO:0008569">
    <property type="term" value="F:minus-end-directed microtubule motor activity"/>
    <property type="evidence" value="ECO:0007669"/>
    <property type="project" value="InterPro"/>
</dbReference>
<evidence type="ECO:0000256" key="5">
    <source>
        <dbReference type="ARBA" id="ARBA00022737"/>
    </source>
</evidence>
<dbReference type="FunFam" id="3.40.50.300:FF:001221">
    <property type="entry name" value="Axonemal dynein heavy chain 8"/>
    <property type="match status" value="1"/>
</dbReference>
<dbReference type="FunFam" id="1.10.8.1220:FF:000001">
    <property type="entry name" value="Dynein axonemal heavy chain 5"/>
    <property type="match status" value="1"/>
</dbReference>
<dbReference type="Gene3D" id="3.20.180.20">
    <property type="entry name" value="Dynein heavy chain, N-terminal domain 2"/>
    <property type="match status" value="1"/>
</dbReference>
<dbReference type="InterPro" id="IPR042219">
    <property type="entry name" value="AAA_lid_11_sf"/>
</dbReference>
<feature type="compositionally biased region" description="Low complexity" evidence="15">
    <location>
        <begin position="54"/>
        <end position="64"/>
    </location>
</feature>
<keyword evidence="4" id="KW-0493">Microtubule</keyword>
<evidence type="ECO:0000256" key="3">
    <source>
        <dbReference type="ARBA" id="ARBA00022490"/>
    </source>
</evidence>
<dbReference type="Gene3D" id="1.20.1270.280">
    <property type="match status" value="1"/>
</dbReference>
<dbReference type="Pfam" id="PF18198">
    <property type="entry name" value="AAA_lid_11"/>
    <property type="match status" value="1"/>
</dbReference>
<gene>
    <name evidence="17" type="ORF">DGYR_LOCUS1394</name>
</gene>
<feature type="domain" description="AAA+ ATPase" evidence="16">
    <location>
        <begin position="2254"/>
        <end position="2409"/>
    </location>
</feature>
<dbReference type="FunFam" id="1.20.140.100:FF:000003">
    <property type="entry name" value="Dynein, axonemal, heavy chain 5"/>
    <property type="match status" value="1"/>
</dbReference>
<feature type="coiled-coil region" evidence="14">
    <location>
        <begin position="3216"/>
        <end position="3285"/>
    </location>
</feature>
<dbReference type="SUPFAM" id="SSF52540">
    <property type="entry name" value="P-loop containing nucleoside triphosphate hydrolases"/>
    <property type="match status" value="4"/>
</dbReference>
<feature type="region of interest" description="Disordered" evidence="15">
    <location>
        <begin position="2878"/>
        <end position="2904"/>
    </location>
</feature>
<dbReference type="FunFam" id="3.40.50.300:FF:000320">
    <property type="entry name" value="Dynein, axonemal, heavy chain 5"/>
    <property type="match status" value="1"/>
</dbReference>
<keyword evidence="9 14" id="KW-0175">Coiled coil</keyword>
<keyword evidence="6" id="KW-0547">Nucleotide-binding</keyword>
<dbReference type="Pfam" id="PF17857">
    <property type="entry name" value="AAA_lid_1"/>
    <property type="match status" value="1"/>
</dbReference>
<dbReference type="Pfam" id="PF12777">
    <property type="entry name" value="MT"/>
    <property type="match status" value="1"/>
</dbReference>
<dbReference type="GO" id="GO:0005858">
    <property type="term" value="C:axonemal dynein complex"/>
    <property type="evidence" value="ECO:0007669"/>
    <property type="project" value="TreeGrafter"/>
</dbReference>
<dbReference type="InterPro" id="IPR024317">
    <property type="entry name" value="Dynein_heavy_chain_D4_dom"/>
</dbReference>
<dbReference type="InterPro" id="IPR035706">
    <property type="entry name" value="AAA_9"/>
</dbReference>
<evidence type="ECO:0000256" key="8">
    <source>
        <dbReference type="ARBA" id="ARBA00023017"/>
    </source>
</evidence>
<feature type="compositionally biased region" description="Basic and acidic residues" evidence="15">
    <location>
        <begin position="1"/>
        <end position="13"/>
    </location>
</feature>
<dbReference type="InterPro" id="IPR043157">
    <property type="entry name" value="Dynein_AAA1S"/>
</dbReference>
<evidence type="ECO:0000256" key="1">
    <source>
        <dbReference type="ARBA" id="ARBA00004430"/>
    </source>
</evidence>
<dbReference type="GO" id="GO:0005874">
    <property type="term" value="C:microtubule"/>
    <property type="evidence" value="ECO:0007669"/>
    <property type="project" value="UniProtKB-KW"/>
</dbReference>
<reference evidence="17 18" key="1">
    <citation type="submission" date="2020-08" db="EMBL/GenBank/DDBJ databases">
        <authorList>
            <person name="Hejnol A."/>
        </authorList>
    </citation>
    <scope>NUCLEOTIDE SEQUENCE [LARGE SCALE GENOMIC DNA]</scope>
</reference>
<evidence type="ECO:0000256" key="10">
    <source>
        <dbReference type="ARBA" id="ARBA00023069"/>
    </source>
</evidence>
<dbReference type="FunFam" id="1.20.1270.280:FF:000002">
    <property type="entry name" value="Dynein heavy chain 5, axonemal"/>
    <property type="match status" value="1"/>
</dbReference>
<dbReference type="GO" id="GO:0045505">
    <property type="term" value="F:dynein intermediate chain binding"/>
    <property type="evidence" value="ECO:0007669"/>
    <property type="project" value="InterPro"/>
</dbReference>
<dbReference type="GO" id="GO:0005524">
    <property type="term" value="F:ATP binding"/>
    <property type="evidence" value="ECO:0007669"/>
    <property type="project" value="UniProtKB-KW"/>
</dbReference>
<dbReference type="Gene3D" id="1.20.920.30">
    <property type="match status" value="1"/>
</dbReference>
<dbReference type="FunFam" id="3.20.180.20:FF:000001">
    <property type="entry name" value="Dynein axonemal heavy chain 5"/>
    <property type="match status" value="1"/>
</dbReference>
<dbReference type="InterPro" id="IPR003593">
    <property type="entry name" value="AAA+_ATPase"/>
</dbReference>
<dbReference type="InterPro" id="IPR043160">
    <property type="entry name" value="Dynein_C_barrel"/>
</dbReference>
<dbReference type="FunFam" id="3.40.50.300:FF:002141">
    <property type="entry name" value="Dynein heavy chain"/>
    <property type="match status" value="1"/>
</dbReference>
<dbReference type="InterPro" id="IPR013594">
    <property type="entry name" value="Dynein_heavy_tail"/>
</dbReference>
<protein>
    <submittedName>
        <fullName evidence="17">DgyrCDS1441</fullName>
    </submittedName>
</protein>
<dbReference type="FunFam" id="3.40.50.300:FF:000044">
    <property type="entry name" value="Dynein heavy chain 5, axonemal"/>
    <property type="match status" value="1"/>
</dbReference>
<comment type="similarity">
    <text evidence="2">Belongs to the dynein heavy chain family.</text>
</comment>
<dbReference type="Gene3D" id="3.40.50.300">
    <property type="entry name" value="P-loop containing nucleotide triphosphate hydrolases"/>
    <property type="match status" value="5"/>
</dbReference>
<dbReference type="FunFam" id="1.20.58.1120:FF:000004">
    <property type="entry name" value="Dynein axonemal heavy chain 5"/>
    <property type="match status" value="1"/>
</dbReference>
<dbReference type="FunFam" id="3.40.50.300:FF:000543">
    <property type="entry name" value="Dynein axonemal heavy chain 5"/>
    <property type="match status" value="1"/>
</dbReference>
<dbReference type="InterPro" id="IPR035699">
    <property type="entry name" value="AAA_6"/>
</dbReference>
<evidence type="ECO:0000256" key="13">
    <source>
        <dbReference type="ARBA" id="ARBA00023273"/>
    </source>
</evidence>
<evidence type="ECO:0000313" key="18">
    <source>
        <dbReference type="Proteomes" id="UP000549394"/>
    </source>
</evidence>
<dbReference type="Pfam" id="PF18199">
    <property type="entry name" value="Dynein_C"/>
    <property type="match status" value="1"/>
</dbReference>
<keyword evidence="8" id="KW-0243">Dynein</keyword>
<evidence type="ECO:0000256" key="2">
    <source>
        <dbReference type="ARBA" id="ARBA00008887"/>
    </source>
</evidence>